<dbReference type="RefSeq" id="XP_009029664.1">
    <property type="nucleotide sequence ID" value="XM_009031416.1"/>
</dbReference>
<evidence type="ECO:0000313" key="3">
    <source>
        <dbReference type="Proteomes" id="UP000015101"/>
    </source>
</evidence>
<reference evidence="3" key="1">
    <citation type="submission" date="2012-12" db="EMBL/GenBank/DDBJ databases">
        <authorList>
            <person name="Hellsten U."/>
            <person name="Grimwood J."/>
            <person name="Chapman J.A."/>
            <person name="Shapiro H."/>
            <person name="Aerts A."/>
            <person name="Otillar R.P."/>
            <person name="Terry A.Y."/>
            <person name="Boore J.L."/>
            <person name="Simakov O."/>
            <person name="Marletaz F."/>
            <person name="Cho S.-J."/>
            <person name="Edsinger-Gonzales E."/>
            <person name="Havlak P."/>
            <person name="Kuo D.-H."/>
            <person name="Larsson T."/>
            <person name="Lv J."/>
            <person name="Arendt D."/>
            <person name="Savage R."/>
            <person name="Osoegawa K."/>
            <person name="de Jong P."/>
            <person name="Lindberg D.R."/>
            <person name="Seaver E.C."/>
            <person name="Weisblat D.A."/>
            <person name="Putnam N.H."/>
            <person name="Grigoriev I.V."/>
            <person name="Rokhsar D.S."/>
        </authorList>
    </citation>
    <scope>NUCLEOTIDE SEQUENCE</scope>
</reference>
<reference evidence="2" key="3">
    <citation type="submission" date="2015-06" db="UniProtKB">
        <authorList>
            <consortium name="EnsemblMetazoa"/>
        </authorList>
    </citation>
    <scope>IDENTIFICATION</scope>
</reference>
<name>T1FH70_HELRO</name>
<organism evidence="2 3">
    <name type="scientific">Helobdella robusta</name>
    <name type="common">Californian leech</name>
    <dbReference type="NCBI Taxonomy" id="6412"/>
    <lineage>
        <taxon>Eukaryota</taxon>
        <taxon>Metazoa</taxon>
        <taxon>Spiralia</taxon>
        <taxon>Lophotrochozoa</taxon>
        <taxon>Annelida</taxon>
        <taxon>Clitellata</taxon>
        <taxon>Hirudinea</taxon>
        <taxon>Rhynchobdellida</taxon>
        <taxon>Glossiphoniidae</taxon>
        <taxon>Helobdella</taxon>
    </lineage>
</organism>
<accession>T1FH70</accession>
<reference evidence="1 3" key="2">
    <citation type="journal article" date="2013" name="Nature">
        <title>Insights into bilaterian evolution from three spiralian genomes.</title>
        <authorList>
            <person name="Simakov O."/>
            <person name="Marletaz F."/>
            <person name="Cho S.J."/>
            <person name="Edsinger-Gonzales E."/>
            <person name="Havlak P."/>
            <person name="Hellsten U."/>
            <person name="Kuo D.H."/>
            <person name="Larsson T."/>
            <person name="Lv J."/>
            <person name="Arendt D."/>
            <person name="Savage R."/>
            <person name="Osoegawa K."/>
            <person name="de Jong P."/>
            <person name="Grimwood J."/>
            <person name="Chapman J.A."/>
            <person name="Shapiro H."/>
            <person name="Aerts A."/>
            <person name="Otillar R.P."/>
            <person name="Terry A.Y."/>
            <person name="Boore J.L."/>
            <person name="Grigoriev I.V."/>
            <person name="Lindberg D.R."/>
            <person name="Seaver E.C."/>
            <person name="Weisblat D.A."/>
            <person name="Putnam N.H."/>
            <person name="Rokhsar D.S."/>
        </authorList>
    </citation>
    <scope>NUCLEOTIDE SEQUENCE</scope>
</reference>
<dbReference type="CTD" id="20208169"/>
<evidence type="ECO:0000313" key="1">
    <source>
        <dbReference type="EMBL" id="ESN92295.1"/>
    </source>
</evidence>
<dbReference type="GeneID" id="20208169"/>
<evidence type="ECO:0000313" key="2">
    <source>
        <dbReference type="EnsemblMetazoa" id="HelroP181634"/>
    </source>
</evidence>
<dbReference type="KEGG" id="hro:HELRODRAFT_181634"/>
<dbReference type="InParanoid" id="T1FH70"/>
<dbReference type="OrthoDB" id="6776719at2759"/>
<dbReference type="EnsemblMetazoa" id="HelroT181634">
    <property type="protein sequence ID" value="HelroP181634"/>
    <property type="gene ID" value="HelroG181634"/>
</dbReference>
<dbReference type="PANTHER" id="PTHR46113:SF1">
    <property type="entry name" value="PEPTIDASE M17 LEUCYL AMINOPEPTIDASE N-TERMINAL DOMAIN-CONTAINING PROTEIN"/>
    <property type="match status" value="1"/>
</dbReference>
<dbReference type="Proteomes" id="UP000015101">
    <property type="component" value="Unassembled WGS sequence"/>
</dbReference>
<dbReference type="EMBL" id="AMQM01007697">
    <property type="status" value="NOT_ANNOTATED_CDS"/>
    <property type="molecule type" value="Genomic_DNA"/>
</dbReference>
<keyword evidence="3" id="KW-1185">Reference proteome</keyword>
<sequence>MNHTPEARSTPLIIVSDAIKAFIKCQLEVRHSRDDYLEFLLLAAQIAELQVDVAIRKPGARHRARWMAKAIYALKIELLFTINKTIFNLNCSRITRYSRLTADAPVNDILLIQRLHDYDDAILGLTIKNDAASFLVHESRIGNSFFLMYFVENWSYTPSFQVAAVFVKNLVCINDSAERGVALVQHFNETITKDAEQKQFLFQVVEQHRKNFAEYNRELLAKI</sequence>
<proteinExistence type="predicted"/>
<dbReference type="EMBL" id="KB097656">
    <property type="protein sequence ID" value="ESN92295.1"/>
    <property type="molecule type" value="Genomic_DNA"/>
</dbReference>
<dbReference type="AlphaFoldDB" id="T1FH70"/>
<gene>
    <name evidence="2" type="primary">20208169</name>
    <name evidence="1" type="ORF">HELRODRAFT_181634</name>
</gene>
<dbReference type="PANTHER" id="PTHR46113">
    <property type="entry name" value="SNAC DOMAIN-CONTAINING PROTEIN"/>
    <property type="match status" value="1"/>
</dbReference>
<protein>
    <submittedName>
        <fullName evidence="1 2">Uncharacterized protein</fullName>
    </submittedName>
</protein>
<dbReference type="HOGENOM" id="CLU_086471_0_0_1"/>